<feature type="transmembrane region" description="Helical" evidence="24">
    <location>
        <begin position="105"/>
        <end position="127"/>
    </location>
</feature>
<evidence type="ECO:0000256" key="6">
    <source>
        <dbReference type="ARBA" id="ARBA00022516"/>
    </source>
</evidence>
<evidence type="ECO:0000256" key="16">
    <source>
        <dbReference type="ARBA" id="ARBA00023098"/>
    </source>
</evidence>
<evidence type="ECO:0000256" key="10">
    <source>
        <dbReference type="ARBA" id="ARBA00022723"/>
    </source>
</evidence>
<keyword evidence="7 24" id="KW-0997">Cell inner membrane</keyword>
<evidence type="ECO:0000256" key="8">
    <source>
        <dbReference type="ARBA" id="ARBA00022679"/>
    </source>
</evidence>
<evidence type="ECO:0000256" key="12">
    <source>
        <dbReference type="ARBA" id="ARBA00022777"/>
    </source>
</evidence>
<keyword evidence="9 24" id="KW-0812">Transmembrane</keyword>
<evidence type="ECO:0000256" key="3">
    <source>
        <dbReference type="ARBA" id="ARBA00012133"/>
    </source>
</evidence>
<evidence type="ECO:0000256" key="1">
    <source>
        <dbReference type="ARBA" id="ARBA00004429"/>
    </source>
</evidence>
<evidence type="ECO:0000256" key="7">
    <source>
        <dbReference type="ARBA" id="ARBA00022519"/>
    </source>
</evidence>
<keyword evidence="11 22" id="KW-0547">Nucleotide-binding</keyword>
<dbReference type="InterPro" id="IPR036945">
    <property type="entry name" value="DAGK_sf"/>
</dbReference>
<evidence type="ECO:0000256" key="23">
    <source>
        <dbReference type="PIRSR" id="PIRSR600829-4"/>
    </source>
</evidence>
<evidence type="ECO:0000256" key="9">
    <source>
        <dbReference type="ARBA" id="ARBA00022692"/>
    </source>
</evidence>
<organism evidence="25 26">
    <name type="scientific">Pseudorhodobacter turbinis</name>
    <dbReference type="NCBI Taxonomy" id="2500533"/>
    <lineage>
        <taxon>Bacteria</taxon>
        <taxon>Pseudomonadati</taxon>
        <taxon>Pseudomonadota</taxon>
        <taxon>Alphaproteobacteria</taxon>
        <taxon>Rhodobacterales</taxon>
        <taxon>Paracoccaceae</taxon>
        <taxon>Pseudorhodobacter</taxon>
    </lineage>
</organism>
<evidence type="ECO:0000256" key="17">
    <source>
        <dbReference type="ARBA" id="ARBA00023136"/>
    </source>
</evidence>
<keyword evidence="14 23" id="KW-0460">Magnesium</keyword>
<feature type="transmembrane region" description="Helical" evidence="24">
    <location>
        <begin position="39"/>
        <end position="58"/>
    </location>
</feature>
<feature type="binding site" evidence="22">
    <location>
        <begin position="104"/>
        <end position="105"/>
    </location>
    <ligand>
        <name>ATP</name>
        <dbReference type="ChEBI" id="CHEBI:30616"/>
    </ligand>
</feature>
<evidence type="ECO:0000313" key="25">
    <source>
        <dbReference type="EMBL" id="QCO57806.1"/>
    </source>
</evidence>
<geneLocation type="plasmid" evidence="25 26">
    <name>unnamed1</name>
</geneLocation>
<comment type="function">
    <text evidence="24">Catalyzes the ATP-dependent phosphorylation of sn-l,2-diacylglycerol (DAG) to phosphatidic acid. Involved in the recycling of diacylglycerol produced as a by-product during membrane-derived oligosaccharide (MDO) biosynthesis.</text>
</comment>
<dbReference type="Proteomes" id="UP000298631">
    <property type="component" value="Plasmid unnamed1"/>
</dbReference>
<feature type="transmembrane region" description="Helical" evidence="24">
    <location>
        <begin position="65"/>
        <end position="85"/>
    </location>
</feature>
<comment type="catalytic activity">
    <reaction evidence="24">
        <text>a 1,2-diacyl-sn-glycerol + ATP = a 1,2-diacyl-sn-glycero-3-phosphate + ADP + H(+)</text>
        <dbReference type="Rhea" id="RHEA:10272"/>
        <dbReference type="ChEBI" id="CHEBI:15378"/>
        <dbReference type="ChEBI" id="CHEBI:17815"/>
        <dbReference type="ChEBI" id="CHEBI:30616"/>
        <dbReference type="ChEBI" id="CHEBI:58608"/>
        <dbReference type="ChEBI" id="CHEBI:456216"/>
        <dbReference type="EC" id="2.7.1.107"/>
    </reaction>
</comment>
<feature type="binding site" evidence="22">
    <location>
        <position position="86"/>
    </location>
    <ligand>
        <name>ATP</name>
        <dbReference type="ChEBI" id="CHEBI:30616"/>
    </ligand>
</feature>
<protein>
    <recommendedName>
        <fullName evidence="4 24">Diacylglycerol kinase</fullName>
        <ecNumber evidence="3 24">2.7.1.107</ecNumber>
    </recommendedName>
</protein>
<keyword evidence="13 22" id="KW-0067">ATP-binding</keyword>
<evidence type="ECO:0000256" key="13">
    <source>
        <dbReference type="ARBA" id="ARBA00022840"/>
    </source>
</evidence>
<keyword evidence="12 24" id="KW-0418">Kinase</keyword>
<keyword evidence="25" id="KW-0614">Plasmid</keyword>
<dbReference type="AlphaFoldDB" id="A0A4P8EL66"/>
<dbReference type="GO" id="GO:0005524">
    <property type="term" value="F:ATP binding"/>
    <property type="evidence" value="ECO:0007669"/>
    <property type="project" value="UniProtKB-KW"/>
</dbReference>
<dbReference type="InterPro" id="IPR033718">
    <property type="entry name" value="DAGK_prok"/>
</dbReference>
<dbReference type="PANTHER" id="PTHR34299">
    <property type="entry name" value="DIACYLGLYCEROL KINASE"/>
    <property type="match status" value="1"/>
</dbReference>
<evidence type="ECO:0000256" key="18">
    <source>
        <dbReference type="ARBA" id="ARBA00023209"/>
    </source>
</evidence>
<keyword evidence="15 24" id="KW-1133">Transmembrane helix</keyword>
<keyword evidence="10 23" id="KW-0479">Metal-binding</keyword>
<dbReference type="CDD" id="cd14264">
    <property type="entry name" value="DAGK_IM"/>
    <property type="match status" value="1"/>
</dbReference>
<comment type="cofactor">
    <cofactor evidence="23">
        <name>Mg(2+)</name>
        <dbReference type="ChEBI" id="CHEBI:18420"/>
    </cofactor>
    <text evidence="23">Mn(2+), Zn(2+), Cd(2+) and Co(2+) support activity to lesser extents.</text>
</comment>
<evidence type="ECO:0000256" key="20">
    <source>
        <dbReference type="PIRSR" id="PIRSR600829-1"/>
    </source>
</evidence>
<evidence type="ECO:0000256" key="22">
    <source>
        <dbReference type="PIRSR" id="PIRSR600829-3"/>
    </source>
</evidence>
<dbReference type="KEGG" id="pseb:EOK75_19210"/>
<evidence type="ECO:0000256" key="15">
    <source>
        <dbReference type="ARBA" id="ARBA00022989"/>
    </source>
</evidence>
<feature type="binding site" evidence="21">
    <location>
        <begin position="40"/>
        <end position="44"/>
    </location>
    <ligand>
        <name>substrate</name>
    </ligand>
</feature>
<keyword evidence="5" id="KW-1003">Cell membrane</keyword>
<dbReference type="OrthoDB" id="9796011at2"/>
<dbReference type="Pfam" id="PF01219">
    <property type="entry name" value="DAGK_prokar"/>
    <property type="match status" value="1"/>
</dbReference>
<evidence type="ECO:0000313" key="26">
    <source>
        <dbReference type="Proteomes" id="UP000298631"/>
    </source>
</evidence>
<evidence type="ECO:0000256" key="24">
    <source>
        <dbReference type="RuleBase" id="RU363065"/>
    </source>
</evidence>
<dbReference type="GO" id="GO:0006654">
    <property type="term" value="P:phosphatidic acid biosynthetic process"/>
    <property type="evidence" value="ECO:0007669"/>
    <property type="project" value="InterPro"/>
</dbReference>
<keyword evidence="19 24" id="KW-1208">Phospholipid metabolism</keyword>
<accession>A0A4P8EL66</accession>
<sequence>MTASFPPKPQRPTPRAGLLHILDAAKYSRDGALRLWQETAARLECGTAVLAAVLFLFLGASLRQWLILTALYLALLMVEALNTAIEVLTNVVSPHWSIEAKHAKDLGSLAVGLMLAIIAGYVAAVLLRL</sequence>
<dbReference type="Gene3D" id="1.10.287.3610">
    <property type="match status" value="1"/>
</dbReference>
<feature type="binding site" evidence="22">
    <location>
        <position position="27"/>
    </location>
    <ligand>
        <name>ATP</name>
        <dbReference type="ChEBI" id="CHEBI:30616"/>
    </ligand>
</feature>
<feature type="binding site" evidence="23">
    <location>
        <position position="38"/>
    </location>
    <ligand>
        <name>a divalent metal cation</name>
        <dbReference type="ChEBI" id="CHEBI:60240"/>
    </ligand>
</feature>
<feature type="binding site" evidence="21">
    <location>
        <position position="79"/>
    </location>
    <ligand>
        <name>substrate</name>
    </ligand>
</feature>
<evidence type="ECO:0000256" key="19">
    <source>
        <dbReference type="ARBA" id="ARBA00023264"/>
    </source>
</evidence>
<evidence type="ECO:0000256" key="11">
    <source>
        <dbReference type="ARBA" id="ARBA00022741"/>
    </source>
</evidence>
<dbReference type="InterPro" id="IPR000829">
    <property type="entry name" value="DAGK"/>
</dbReference>
<comment type="similarity">
    <text evidence="2 24">Belongs to the bacterial diacylglycerol kinase family.</text>
</comment>
<dbReference type="GO" id="GO:0046872">
    <property type="term" value="F:metal ion binding"/>
    <property type="evidence" value="ECO:0007669"/>
    <property type="project" value="UniProtKB-KW"/>
</dbReference>
<evidence type="ECO:0000256" key="5">
    <source>
        <dbReference type="ARBA" id="ARBA00022475"/>
    </source>
</evidence>
<comment type="subcellular location">
    <subcellularLocation>
        <location evidence="1 24">Cell inner membrane</location>
        <topology evidence="1 24">Multi-pass membrane protein</topology>
    </subcellularLocation>
</comment>
<dbReference type="PANTHER" id="PTHR34299:SF1">
    <property type="entry name" value="DIACYLGLYCEROL KINASE"/>
    <property type="match status" value="1"/>
</dbReference>
<keyword evidence="17 24" id="KW-0472">Membrane</keyword>
<keyword evidence="6" id="KW-0444">Lipid biosynthesis</keyword>
<dbReference type="RefSeq" id="WP_137195613.1">
    <property type="nucleotide sequence ID" value="NZ_CP039965.1"/>
</dbReference>
<dbReference type="GO" id="GO:0005886">
    <property type="term" value="C:plasma membrane"/>
    <property type="evidence" value="ECO:0007669"/>
    <property type="project" value="UniProtKB-SubCell"/>
</dbReference>
<dbReference type="EC" id="2.7.1.107" evidence="3 24"/>
<keyword evidence="8 24" id="KW-0808">Transferase</keyword>
<dbReference type="EMBL" id="CP039965">
    <property type="protein sequence ID" value="QCO57806.1"/>
    <property type="molecule type" value="Genomic_DNA"/>
</dbReference>
<evidence type="ECO:0000256" key="21">
    <source>
        <dbReference type="PIRSR" id="PIRSR600829-2"/>
    </source>
</evidence>
<keyword evidence="16 24" id="KW-0443">Lipid metabolism</keyword>
<feature type="active site" description="Proton acceptor" evidence="20">
    <location>
        <position position="79"/>
    </location>
</feature>
<feature type="binding site" evidence="21">
    <location>
        <position position="108"/>
    </location>
    <ligand>
        <name>substrate</name>
    </ligand>
</feature>
<name>A0A4P8EL66_9RHOB</name>
<feature type="binding site" evidence="22">
    <location>
        <position position="38"/>
    </location>
    <ligand>
        <name>ATP</name>
        <dbReference type="ChEBI" id="CHEBI:30616"/>
    </ligand>
</feature>
<evidence type="ECO:0000256" key="2">
    <source>
        <dbReference type="ARBA" id="ARBA00005967"/>
    </source>
</evidence>
<keyword evidence="26" id="KW-1185">Reference proteome</keyword>
<reference evidence="25 26" key="1">
    <citation type="submission" date="2019-05" db="EMBL/GenBank/DDBJ databases">
        <title>Pseudorhodobacter turbinis sp. nov., isolated from the gut of the Korean turban shell.</title>
        <authorList>
            <person name="Jeong Y.-S."/>
            <person name="Kang W.-R."/>
            <person name="Bae J.-W."/>
        </authorList>
    </citation>
    <scope>NUCLEOTIDE SEQUENCE [LARGE SCALE GENOMIC DNA]</scope>
    <source>
        <strain evidence="25 26">S12M18</strain>
        <plasmid evidence="25 26">unnamed1</plasmid>
    </source>
</reference>
<evidence type="ECO:0000256" key="14">
    <source>
        <dbReference type="ARBA" id="ARBA00022842"/>
    </source>
</evidence>
<feature type="binding site" evidence="23">
    <location>
        <position position="86"/>
    </location>
    <ligand>
        <name>a divalent metal cation</name>
        <dbReference type="ChEBI" id="CHEBI:60240"/>
    </ligand>
</feature>
<evidence type="ECO:0000256" key="4">
    <source>
        <dbReference type="ARBA" id="ARBA00017575"/>
    </source>
</evidence>
<keyword evidence="18" id="KW-0594">Phospholipid biosynthesis</keyword>
<gene>
    <name evidence="25" type="ORF">EOK75_19210</name>
</gene>
<proteinExistence type="inferred from homology"/>
<dbReference type="GO" id="GO:0004143">
    <property type="term" value="F:ATP-dependent diacylglycerol kinase activity"/>
    <property type="evidence" value="ECO:0007669"/>
    <property type="project" value="UniProtKB-EC"/>
</dbReference>